<dbReference type="PROSITE" id="PS50005">
    <property type="entry name" value="TPR"/>
    <property type="match status" value="1"/>
</dbReference>
<sequence>MAIDIAEFKQRLGISDSDTTLECALIFHEARGLESRGQFDDAVNAYKKVLELAPGDAVAYARLASLYVQRRTPRAAVMVYVALAEMHVAVERWEKAAAAYEK</sequence>
<keyword evidence="1" id="KW-0802">TPR repeat</keyword>
<dbReference type="SUPFAM" id="SSF48452">
    <property type="entry name" value="TPR-like"/>
    <property type="match status" value="1"/>
</dbReference>
<dbReference type="Pfam" id="PF14559">
    <property type="entry name" value="TPR_19"/>
    <property type="match status" value="1"/>
</dbReference>
<dbReference type="Gene3D" id="1.25.40.10">
    <property type="entry name" value="Tetratricopeptide repeat domain"/>
    <property type="match status" value="1"/>
</dbReference>
<gene>
    <name evidence="2" type="ORF">E6G99_12525</name>
</gene>
<evidence type="ECO:0000256" key="1">
    <source>
        <dbReference type="PROSITE-ProRule" id="PRU00339"/>
    </source>
</evidence>
<dbReference type="EMBL" id="VBAJ01000316">
    <property type="protein sequence ID" value="TMJ01811.1"/>
    <property type="molecule type" value="Genomic_DNA"/>
</dbReference>
<accession>A0A537L1G6</accession>
<proteinExistence type="predicted"/>
<feature type="repeat" description="TPR" evidence="1">
    <location>
        <begin position="23"/>
        <end position="56"/>
    </location>
</feature>
<name>A0A537L1G6_9BACT</name>
<evidence type="ECO:0000313" key="2">
    <source>
        <dbReference type="EMBL" id="TMJ01811.1"/>
    </source>
</evidence>
<organism evidence="2 3">
    <name type="scientific">Candidatus Segetimicrobium genomatis</name>
    <dbReference type="NCBI Taxonomy" id="2569760"/>
    <lineage>
        <taxon>Bacteria</taxon>
        <taxon>Bacillati</taxon>
        <taxon>Candidatus Sysuimicrobiota</taxon>
        <taxon>Candidatus Sysuimicrobiia</taxon>
        <taxon>Candidatus Sysuimicrobiales</taxon>
        <taxon>Candidatus Segetimicrobiaceae</taxon>
        <taxon>Candidatus Segetimicrobium</taxon>
    </lineage>
</organism>
<comment type="caution">
    <text evidence="2">The sequence shown here is derived from an EMBL/GenBank/DDBJ whole genome shotgun (WGS) entry which is preliminary data.</text>
</comment>
<protein>
    <submittedName>
        <fullName evidence="2">Tetratricopeptide repeat protein</fullName>
    </submittedName>
</protein>
<reference evidence="2 3" key="1">
    <citation type="journal article" date="2019" name="Nat. Microbiol.">
        <title>Mediterranean grassland soil C-N compound turnover is dependent on rainfall and depth, and is mediated by genomically divergent microorganisms.</title>
        <authorList>
            <person name="Diamond S."/>
            <person name="Andeer P.F."/>
            <person name="Li Z."/>
            <person name="Crits-Christoph A."/>
            <person name="Burstein D."/>
            <person name="Anantharaman K."/>
            <person name="Lane K.R."/>
            <person name="Thomas B.C."/>
            <person name="Pan C."/>
            <person name="Northen T.R."/>
            <person name="Banfield J.F."/>
        </authorList>
    </citation>
    <scope>NUCLEOTIDE SEQUENCE [LARGE SCALE GENOMIC DNA]</scope>
    <source>
        <strain evidence="2">NP_2</strain>
    </source>
</reference>
<dbReference type="AlphaFoldDB" id="A0A537L1G6"/>
<dbReference type="Proteomes" id="UP000318661">
    <property type="component" value="Unassembled WGS sequence"/>
</dbReference>
<dbReference type="InterPro" id="IPR011990">
    <property type="entry name" value="TPR-like_helical_dom_sf"/>
</dbReference>
<feature type="non-terminal residue" evidence="2">
    <location>
        <position position="102"/>
    </location>
</feature>
<evidence type="ECO:0000313" key="3">
    <source>
        <dbReference type="Proteomes" id="UP000318661"/>
    </source>
</evidence>
<dbReference type="InterPro" id="IPR019734">
    <property type="entry name" value="TPR_rpt"/>
</dbReference>